<feature type="transmembrane region" description="Helical" evidence="1">
    <location>
        <begin position="95"/>
        <end position="113"/>
    </location>
</feature>
<dbReference type="AlphaFoldDB" id="A0A7S9DV37"/>
<evidence type="ECO:0000313" key="3">
    <source>
        <dbReference type="Proteomes" id="UP000595095"/>
    </source>
</evidence>
<dbReference type="KEGG" id="smaa:IT774_09295"/>
<dbReference type="RefSeq" id="WP_195809547.1">
    <property type="nucleotide sequence ID" value="NZ_CP064795.1"/>
</dbReference>
<keyword evidence="1" id="KW-0472">Membrane</keyword>
<protein>
    <submittedName>
        <fullName evidence="2">Uncharacterized protein</fullName>
    </submittedName>
</protein>
<keyword evidence="1" id="KW-0812">Transmembrane</keyword>
<reference evidence="2 3" key="1">
    <citation type="submission" date="2020-11" db="EMBL/GenBank/DDBJ databases">
        <title>Complete genome sequence for Salinimonas sp. strain G2-b.</title>
        <authorList>
            <person name="Park S.-J."/>
        </authorList>
    </citation>
    <scope>NUCLEOTIDE SEQUENCE [LARGE SCALE GENOMIC DNA]</scope>
    <source>
        <strain evidence="2 3">G2-b</strain>
    </source>
</reference>
<name>A0A7S9DV37_9ALTE</name>
<evidence type="ECO:0000256" key="1">
    <source>
        <dbReference type="SAM" id="Phobius"/>
    </source>
</evidence>
<gene>
    <name evidence="2" type="ORF">IT774_09295</name>
</gene>
<keyword evidence="3" id="KW-1185">Reference proteome</keyword>
<evidence type="ECO:0000313" key="2">
    <source>
        <dbReference type="EMBL" id="QPG04451.1"/>
    </source>
</evidence>
<accession>A0A7S9DV37</accession>
<proteinExistence type="predicted"/>
<feature type="transmembrane region" description="Helical" evidence="1">
    <location>
        <begin position="58"/>
        <end position="74"/>
    </location>
</feature>
<keyword evidence="1" id="KW-1133">Transmembrane helix</keyword>
<sequence length="118" mass="13262">MTQIKNHYEGFPTFYCSLFYAFVLGLVVNLFTIFILNIFSGSEVQETGIKNIADSPQNFFFVAILQLALTSALIKQGLHSTSFFHSLRQAGFSKVKLHTLLQVLLIGIIYSVIESGFF</sequence>
<feature type="transmembrane region" description="Helical" evidence="1">
    <location>
        <begin position="12"/>
        <end position="38"/>
    </location>
</feature>
<dbReference type="Proteomes" id="UP000595095">
    <property type="component" value="Chromosome"/>
</dbReference>
<organism evidence="2 3">
    <name type="scientific">Salinimonas marina</name>
    <dbReference type="NCBI Taxonomy" id="2785918"/>
    <lineage>
        <taxon>Bacteria</taxon>
        <taxon>Pseudomonadati</taxon>
        <taxon>Pseudomonadota</taxon>
        <taxon>Gammaproteobacteria</taxon>
        <taxon>Alteromonadales</taxon>
        <taxon>Alteromonadaceae</taxon>
        <taxon>Alteromonas/Salinimonas group</taxon>
        <taxon>Salinimonas</taxon>
    </lineage>
</organism>
<dbReference type="EMBL" id="CP064795">
    <property type="protein sequence ID" value="QPG04451.1"/>
    <property type="molecule type" value="Genomic_DNA"/>
</dbReference>